<dbReference type="AlphaFoldDB" id="A0A0A9H5P5"/>
<reference evidence="1" key="2">
    <citation type="journal article" date="2015" name="Data Brief">
        <title>Shoot transcriptome of the giant reed, Arundo donax.</title>
        <authorList>
            <person name="Barrero R.A."/>
            <person name="Guerrero F.D."/>
            <person name="Moolhuijzen P."/>
            <person name="Goolsby J.A."/>
            <person name="Tidwell J."/>
            <person name="Bellgard S.E."/>
            <person name="Bellgard M.I."/>
        </authorList>
    </citation>
    <scope>NUCLEOTIDE SEQUENCE</scope>
    <source>
        <tissue evidence="1">Shoot tissue taken approximately 20 cm above the soil surface</tissue>
    </source>
</reference>
<protein>
    <submittedName>
        <fullName evidence="1">Uncharacterized protein</fullName>
    </submittedName>
</protein>
<reference evidence="1" key="1">
    <citation type="submission" date="2014-09" db="EMBL/GenBank/DDBJ databases">
        <authorList>
            <person name="Magalhaes I.L.F."/>
            <person name="Oliveira U."/>
            <person name="Santos F.R."/>
            <person name="Vidigal T.H.D.A."/>
            <person name="Brescovit A.D."/>
            <person name="Santos A.J."/>
        </authorList>
    </citation>
    <scope>NUCLEOTIDE SEQUENCE</scope>
    <source>
        <tissue evidence="1">Shoot tissue taken approximately 20 cm above the soil surface</tissue>
    </source>
</reference>
<accession>A0A0A9H5P5</accession>
<organism evidence="1">
    <name type="scientific">Arundo donax</name>
    <name type="common">Giant reed</name>
    <name type="synonym">Donax arundinaceus</name>
    <dbReference type="NCBI Taxonomy" id="35708"/>
    <lineage>
        <taxon>Eukaryota</taxon>
        <taxon>Viridiplantae</taxon>
        <taxon>Streptophyta</taxon>
        <taxon>Embryophyta</taxon>
        <taxon>Tracheophyta</taxon>
        <taxon>Spermatophyta</taxon>
        <taxon>Magnoliopsida</taxon>
        <taxon>Liliopsida</taxon>
        <taxon>Poales</taxon>
        <taxon>Poaceae</taxon>
        <taxon>PACMAD clade</taxon>
        <taxon>Arundinoideae</taxon>
        <taxon>Arundineae</taxon>
        <taxon>Arundo</taxon>
    </lineage>
</organism>
<dbReference type="EMBL" id="GBRH01167735">
    <property type="protein sequence ID" value="JAE30161.1"/>
    <property type="molecule type" value="Transcribed_RNA"/>
</dbReference>
<sequence>MKASPNQQAKASHACSHAFLLKHYLRNLLQLESEWRLIFGYFSHCICMDVT</sequence>
<name>A0A0A9H5P5_ARUDO</name>
<proteinExistence type="predicted"/>
<evidence type="ECO:0000313" key="1">
    <source>
        <dbReference type="EMBL" id="JAE30161.1"/>
    </source>
</evidence>